<gene>
    <name evidence="1" type="ORF">EHQ59_05660</name>
</gene>
<dbReference type="AlphaFoldDB" id="A0A4R9JUR4"/>
<accession>A0A4R9JUR4</accession>
<keyword evidence="2" id="KW-1185">Reference proteome</keyword>
<comment type="caution">
    <text evidence="1">The sequence shown here is derived from an EMBL/GenBank/DDBJ whole genome shotgun (WGS) entry which is preliminary data.</text>
</comment>
<dbReference type="Proteomes" id="UP000297609">
    <property type="component" value="Unassembled WGS sequence"/>
</dbReference>
<dbReference type="RefSeq" id="WP_135618282.1">
    <property type="nucleotide sequence ID" value="NZ_RQGG01000013.1"/>
</dbReference>
<protein>
    <recommendedName>
        <fullName evidence="3">Alpha/beta hydrolase</fullName>
    </recommendedName>
</protein>
<evidence type="ECO:0000313" key="2">
    <source>
        <dbReference type="Proteomes" id="UP000297609"/>
    </source>
</evidence>
<proteinExistence type="predicted"/>
<sequence>MSLIRFLQKEIPSMVLDETDLFLKAKSILPHLKYKDITESHITEVHNTDGIDLATAFLYDVVRNRSPHPSFYEKFESFVPESGKFGKIKGKVLVVPAGLYEELPEYAGDGSLVLAIAKKFGLNTLKIPVLSKGKISENVNIIKECIEKEKEPLYVFSFSKGSSDFRVFLESYPELTKKVQLWVSICGIHRGLHLVERFVSNSKLKTFFSKSLLNVVGIPIEFVSDFSLGSRFLSLPFALPKQIPTVSVVGFPIEAHLKGTIRLRYQYLSQFGPNDGFTLLKDAMIPGSKIIPVWGADHYFRTPKVSNILHQLFHALQKGWLF</sequence>
<organism evidence="1 2">
    <name type="scientific">Leptospira kemamanensis</name>
    <dbReference type="NCBI Taxonomy" id="2484942"/>
    <lineage>
        <taxon>Bacteria</taxon>
        <taxon>Pseudomonadati</taxon>
        <taxon>Spirochaetota</taxon>
        <taxon>Spirochaetia</taxon>
        <taxon>Leptospirales</taxon>
        <taxon>Leptospiraceae</taxon>
        <taxon>Leptospira</taxon>
    </lineage>
</organism>
<dbReference type="OrthoDB" id="318816at2"/>
<reference evidence="1" key="1">
    <citation type="journal article" date="2019" name="PLoS Negl. Trop. Dis.">
        <title>Revisiting the worldwide diversity of Leptospira species in the environment.</title>
        <authorList>
            <person name="Vincent A.T."/>
            <person name="Schiettekatte O."/>
            <person name="Bourhy P."/>
            <person name="Veyrier F.J."/>
            <person name="Picardeau M."/>
        </authorList>
    </citation>
    <scope>NUCLEOTIDE SEQUENCE [LARGE SCALE GENOMIC DNA]</scope>
    <source>
        <strain evidence="1">201702454</strain>
    </source>
</reference>
<evidence type="ECO:0008006" key="3">
    <source>
        <dbReference type="Google" id="ProtNLM"/>
    </source>
</evidence>
<evidence type="ECO:0000313" key="1">
    <source>
        <dbReference type="EMBL" id="TGL55093.1"/>
    </source>
</evidence>
<dbReference type="EMBL" id="RQGG01000013">
    <property type="protein sequence ID" value="TGL55093.1"/>
    <property type="molecule type" value="Genomic_DNA"/>
</dbReference>
<name>A0A4R9JUR4_9LEPT</name>